<dbReference type="EMBL" id="BAABKP010000001">
    <property type="protein sequence ID" value="GAA4790474.1"/>
    <property type="molecule type" value="Genomic_DNA"/>
</dbReference>
<name>A0ABP9B5E8_9MICC</name>
<accession>A0ABP9B5E8</accession>
<protein>
    <recommendedName>
        <fullName evidence="3">ABC-type glycine betaine transport system substrate-binding domain-containing protein</fullName>
    </recommendedName>
</protein>
<feature type="chain" id="PRO_5047005685" description="ABC-type glycine betaine transport system substrate-binding domain-containing protein" evidence="2">
    <location>
        <begin position="32"/>
        <end position="378"/>
    </location>
</feature>
<dbReference type="InterPro" id="IPR007210">
    <property type="entry name" value="ABC_Gly_betaine_transp_sub-bd"/>
</dbReference>
<keyword evidence="5" id="KW-1185">Reference proteome</keyword>
<feature type="compositionally biased region" description="Low complexity" evidence="1">
    <location>
        <begin position="147"/>
        <end position="158"/>
    </location>
</feature>
<comment type="caution">
    <text evidence="4">The sequence shown here is derived from an EMBL/GenBank/DDBJ whole genome shotgun (WGS) entry which is preliminary data.</text>
</comment>
<feature type="domain" description="ABC-type glycine betaine transport system substrate-binding" evidence="3">
    <location>
        <begin position="196"/>
        <end position="374"/>
    </location>
</feature>
<dbReference type="Gene3D" id="3.40.190.10">
    <property type="entry name" value="Periplasmic binding protein-like II"/>
    <property type="match status" value="1"/>
</dbReference>
<feature type="signal peptide" evidence="2">
    <location>
        <begin position="1"/>
        <end position="31"/>
    </location>
</feature>
<evidence type="ECO:0000313" key="5">
    <source>
        <dbReference type="Proteomes" id="UP001500187"/>
    </source>
</evidence>
<evidence type="ECO:0000259" key="3">
    <source>
        <dbReference type="Pfam" id="PF04069"/>
    </source>
</evidence>
<gene>
    <name evidence="4" type="ORF">GCM10023352_05620</name>
</gene>
<reference evidence="5" key="1">
    <citation type="journal article" date="2019" name="Int. J. Syst. Evol. Microbiol.">
        <title>The Global Catalogue of Microorganisms (GCM) 10K type strain sequencing project: providing services to taxonomists for standard genome sequencing and annotation.</title>
        <authorList>
            <consortium name="The Broad Institute Genomics Platform"/>
            <consortium name="The Broad Institute Genome Sequencing Center for Infectious Disease"/>
            <person name="Wu L."/>
            <person name="Ma J."/>
        </authorList>
    </citation>
    <scope>NUCLEOTIDE SEQUENCE [LARGE SCALE GENOMIC DNA]</scope>
    <source>
        <strain evidence="5">JCM 18541</strain>
    </source>
</reference>
<sequence>MTTAFFTTPRRKSLATTLALTCLALTSCVSGPSEQSAEYTATPTSATIRIGTGITPETRHAAYLYAAALEQAGYSVEVTETGATREELFGSMGIDTTSLATADPSATEPAEGRIHLTPDLSGDLLLYLTDDGKISPTELEESRESARSTPSESPTSASPQPTDTSVGPTPSASPSPTAPPLNIRGLSGSDIISYVQKSLPETVEMLDSSAATNRYGYAITSATAQKYGIRNMGDLGEHCKELAFTVQSTFTSNPAGAASLDTYYGCTPGKTIENDDRSSRTWQLITAQAQVAYLYSTNSDIKRNNLTLLDDPQGTQLAQNIIPLTRAGEIPKEAQNIVNRVSAQLDTPSLERLETLTTGENPISETDAANFWLESVKE</sequence>
<evidence type="ECO:0000256" key="1">
    <source>
        <dbReference type="SAM" id="MobiDB-lite"/>
    </source>
</evidence>
<organism evidence="4 5">
    <name type="scientific">Rothia endophytica</name>
    <dbReference type="NCBI Taxonomy" id="1324766"/>
    <lineage>
        <taxon>Bacteria</taxon>
        <taxon>Bacillati</taxon>
        <taxon>Actinomycetota</taxon>
        <taxon>Actinomycetes</taxon>
        <taxon>Micrococcales</taxon>
        <taxon>Micrococcaceae</taxon>
        <taxon>Rothia</taxon>
    </lineage>
</organism>
<evidence type="ECO:0000256" key="2">
    <source>
        <dbReference type="SAM" id="SignalP"/>
    </source>
</evidence>
<dbReference type="SUPFAM" id="SSF53850">
    <property type="entry name" value="Periplasmic binding protein-like II"/>
    <property type="match status" value="1"/>
</dbReference>
<evidence type="ECO:0000313" key="4">
    <source>
        <dbReference type="EMBL" id="GAA4790474.1"/>
    </source>
</evidence>
<dbReference type="Gene3D" id="3.40.190.120">
    <property type="entry name" value="Osmoprotection protein (prox), domain 2"/>
    <property type="match status" value="1"/>
</dbReference>
<feature type="region of interest" description="Disordered" evidence="1">
    <location>
        <begin position="136"/>
        <end position="184"/>
    </location>
</feature>
<dbReference type="Pfam" id="PF04069">
    <property type="entry name" value="OpuAC"/>
    <property type="match status" value="1"/>
</dbReference>
<dbReference type="Proteomes" id="UP001500187">
    <property type="component" value="Unassembled WGS sequence"/>
</dbReference>
<dbReference type="RefSeq" id="WP_345444477.1">
    <property type="nucleotide sequence ID" value="NZ_BAABKP010000001.1"/>
</dbReference>
<proteinExistence type="predicted"/>
<keyword evidence="2" id="KW-0732">Signal</keyword>